<comment type="caution">
    <text evidence="1">The sequence shown here is derived from an EMBL/GenBank/DDBJ whole genome shotgun (WGS) entry which is preliminary data.</text>
</comment>
<dbReference type="AlphaFoldDB" id="A0AAD7MZC5"/>
<reference evidence="1" key="1">
    <citation type="submission" date="2023-03" db="EMBL/GenBank/DDBJ databases">
        <title>Massive genome expansion in bonnet fungi (Mycena s.s.) driven by repeated elements and novel gene families across ecological guilds.</title>
        <authorList>
            <consortium name="Lawrence Berkeley National Laboratory"/>
            <person name="Harder C.B."/>
            <person name="Miyauchi S."/>
            <person name="Viragh M."/>
            <person name="Kuo A."/>
            <person name="Thoen E."/>
            <person name="Andreopoulos B."/>
            <person name="Lu D."/>
            <person name="Skrede I."/>
            <person name="Drula E."/>
            <person name="Henrissat B."/>
            <person name="Morin E."/>
            <person name="Kohler A."/>
            <person name="Barry K."/>
            <person name="LaButti K."/>
            <person name="Morin E."/>
            <person name="Salamov A."/>
            <person name="Lipzen A."/>
            <person name="Mereny Z."/>
            <person name="Hegedus B."/>
            <person name="Baldrian P."/>
            <person name="Stursova M."/>
            <person name="Weitz H."/>
            <person name="Taylor A."/>
            <person name="Grigoriev I.V."/>
            <person name="Nagy L.G."/>
            <person name="Martin F."/>
            <person name="Kauserud H."/>
        </authorList>
    </citation>
    <scope>NUCLEOTIDE SEQUENCE</scope>
    <source>
        <strain evidence="1">CBHHK182m</strain>
    </source>
</reference>
<sequence length="389" mass="43361">MSADAALKVQELCDIIAEYIDSKWDLRACTLVSPALTSSAQRQLFHDIVFNRGTLHFDDISILERYDEAKACNRLCAVLETSPHILPYIRRVRASLEPSVLEPLAKFQLPNLHDVVLHRRRGGPPVEGAITLAAQLIGSPTVTRVGLISPIFSNLHQMARLFARHTSALKSVFLYYVTFKETIVESEVDPPTPLPRLRVKALRWGWRYNVESEWILNPLFPIDFSTLDRLDLDNGVQFTPIMQKLVNQTRHSLTRLTINAQHVASPNYAPQTQPALLASLPALTDLTLYTLSYEPADVATILAALPPNSALRKLTLQIKKVRQLKMEQMCTLGLACAQSLPQECAVTVHIQQFTTSPDGVNQVGLTREAFAESEASGKLRIVGPRAVNF</sequence>
<proteinExistence type="predicted"/>
<gene>
    <name evidence="1" type="ORF">B0H16DRAFT_1891216</name>
</gene>
<dbReference type="EMBL" id="JARKIB010000110">
    <property type="protein sequence ID" value="KAJ7738735.1"/>
    <property type="molecule type" value="Genomic_DNA"/>
</dbReference>
<keyword evidence="2" id="KW-1185">Reference proteome</keyword>
<protein>
    <submittedName>
        <fullName evidence="1">Uncharacterized protein</fullName>
    </submittedName>
</protein>
<organism evidence="1 2">
    <name type="scientific">Mycena metata</name>
    <dbReference type="NCBI Taxonomy" id="1033252"/>
    <lineage>
        <taxon>Eukaryota</taxon>
        <taxon>Fungi</taxon>
        <taxon>Dikarya</taxon>
        <taxon>Basidiomycota</taxon>
        <taxon>Agaricomycotina</taxon>
        <taxon>Agaricomycetes</taxon>
        <taxon>Agaricomycetidae</taxon>
        <taxon>Agaricales</taxon>
        <taxon>Marasmiineae</taxon>
        <taxon>Mycenaceae</taxon>
        <taxon>Mycena</taxon>
    </lineage>
</organism>
<dbReference type="Proteomes" id="UP001215598">
    <property type="component" value="Unassembled WGS sequence"/>
</dbReference>
<evidence type="ECO:0000313" key="2">
    <source>
        <dbReference type="Proteomes" id="UP001215598"/>
    </source>
</evidence>
<name>A0AAD7MZC5_9AGAR</name>
<evidence type="ECO:0000313" key="1">
    <source>
        <dbReference type="EMBL" id="KAJ7738735.1"/>
    </source>
</evidence>
<accession>A0AAD7MZC5</accession>